<reference evidence="3" key="2">
    <citation type="submission" date="2010-01" db="EMBL/GenBank/DDBJ databases">
        <title>The complete genome of Conexibacter woesei DSM 14684.</title>
        <authorList>
            <consortium name="US DOE Joint Genome Institute (JGI-PGF)"/>
            <person name="Lucas S."/>
            <person name="Copeland A."/>
            <person name="Lapidus A."/>
            <person name="Glavina del Rio T."/>
            <person name="Dalin E."/>
            <person name="Tice H."/>
            <person name="Bruce D."/>
            <person name="Goodwin L."/>
            <person name="Pitluck S."/>
            <person name="Kyrpides N."/>
            <person name="Mavromatis K."/>
            <person name="Ivanova N."/>
            <person name="Mikhailova N."/>
            <person name="Chertkov O."/>
            <person name="Brettin T."/>
            <person name="Detter J.C."/>
            <person name="Han C."/>
            <person name="Larimer F."/>
            <person name="Land M."/>
            <person name="Hauser L."/>
            <person name="Markowitz V."/>
            <person name="Cheng J.-F."/>
            <person name="Hugenholtz P."/>
            <person name="Woyke T."/>
            <person name="Wu D."/>
            <person name="Pukall R."/>
            <person name="Steenblock K."/>
            <person name="Schneider S."/>
            <person name="Klenk H.-P."/>
            <person name="Eisen J.A."/>
        </authorList>
    </citation>
    <scope>NUCLEOTIDE SEQUENCE [LARGE SCALE GENOMIC DNA]</scope>
    <source>
        <strain evidence="3">DSM 14684 / CIP 108061 / JCM 11494 / NBRC 100937 / ID131577</strain>
    </source>
</reference>
<dbReference type="eggNOG" id="COG1277">
    <property type="taxonomic scope" value="Bacteria"/>
</dbReference>
<evidence type="ECO:0008006" key="4">
    <source>
        <dbReference type="Google" id="ProtNLM"/>
    </source>
</evidence>
<gene>
    <name evidence="2" type="ordered locus">Cwoe_5525</name>
</gene>
<evidence type="ECO:0000256" key="1">
    <source>
        <dbReference type="SAM" id="Phobius"/>
    </source>
</evidence>
<feature type="transmembrane region" description="Helical" evidence="1">
    <location>
        <begin position="186"/>
        <end position="208"/>
    </location>
</feature>
<feature type="transmembrane region" description="Helical" evidence="1">
    <location>
        <begin position="122"/>
        <end position="144"/>
    </location>
</feature>
<dbReference type="KEGG" id="cwo:Cwoe_5525"/>
<reference evidence="2 3" key="1">
    <citation type="journal article" date="2010" name="Stand. Genomic Sci.">
        <title>Complete genome sequence of Conexibacter woesei type strain (ID131577).</title>
        <authorList>
            <person name="Pukall R."/>
            <person name="Lapidus A."/>
            <person name="Glavina Del Rio T."/>
            <person name="Copeland A."/>
            <person name="Tice H."/>
            <person name="Cheng J.-F."/>
            <person name="Lucas S."/>
            <person name="Chen F."/>
            <person name="Nolan M."/>
            <person name="Bruce D."/>
            <person name="Goodwin L."/>
            <person name="Pitluck S."/>
            <person name="Mavromatis K."/>
            <person name="Ivanova N."/>
            <person name="Ovchinnikova G."/>
            <person name="Pati A."/>
            <person name="Chen A."/>
            <person name="Palaniappan K."/>
            <person name="Land M."/>
            <person name="Hauser L."/>
            <person name="Chang Y.-J."/>
            <person name="Jeffries C.D."/>
            <person name="Chain P."/>
            <person name="Meincke L."/>
            <person name="Sims D."/>
            <person name="Brettin T."/>
            <person name="Detter J.C."/>
            <person name="Rohde M."/>
            <person name="Goeker M."/>
            <person name="Bristow J."/>
            <person name="Eisen J.A."/>
            <person name="Markowitz V."/>
            <person name="Kyrpides N.C."/>
            <person name="Klenk H.-P."/>
            <person name="Hugenholtz P."/>
        </authorList>
    </citation>
    <scope>NUCLEOTIDE SEQUENCE [LARGE SCALE GENOMIC DNA]</scope>
    <source>
        <strain evidence="3">DSM 14684 / CIP 108061 / JCM 11494 / NBRC 100937 / ID131577</strain>
    </source>
</reference>
<dbReference type="Proteomes" id="UP000008229">
    <property type="component" value="Chromosome"/>
</dbReference>
<dbReference type="STRING" id="469383.Cwoe_5525"/>
<feature type="transmembrane region" description="Helical" evidence="1">
    <location>
        <begin position="16"/>
        <end position="37"/>
    </location>
</feature>
<name>D3F0J6_CONWI</name>
<dbReference type="Pfam" id="PF12679">
    <property type="entry name" value="ABC2_membrane_2"/>
    <property type="match status" value="1"/>
</dbReference>
<dbReference type="PANTHER" id="PTHR37305">
    <property type="entry name" value="INTEGRAL MEMBRANE PROTEIN-RELATED"/>
    <property type="match status" value="1"/>
</dbReference>
<dbReference type="OrthoDB" id="3686802at2"/>
<keyword evidence="3" id="KW-1185">Reference proteome</keyword>
<organism evidence="2 3">
    <name type="scientific">Conexibacter woesei (strain DSM 14684 / CCUG 47730 / CIP 108061 / JCM 11494 / NBRC 100937 / ID131577)</name>
    <dbReference type="NCBI Taxonomy" id="469383"/>
    <lineage>
        <taxon>Bacteria</taxon>
        <taxon>Bacillati</taxon>
        <taxon>Actinomycetota</taxon>
        <taxon>Thermoleophilia</taxon>
        <taxon>Solirubrobacterales</taxon>
        <taxon>Conexibacteraceae</taxon>
        <taxon>Conexibacter</taxon>
    </lineage>
</organism>
<dbReference type="EMBL" id="CP001854">
    <property type="protein sequence ID" value="ADB53930.1"/>
    <property type="molecule type" value="Genomic_DNA"/>
</dbReference>
<proteinExistence type="predicted"/>
<dbReference type="RefSeq" id="WP_012936981.1">
    <property type="nucleotide sequence ID" value="NC_013739.1"/>
</dbReference>
<keyword evidence="1" id="KW-0472">Membrane</keyword>
<feature type="transmembrane region" description="Helical" evidence="1">
    <location>
        <begin position="238"/>
        <end position="256"/>
    </location>
</feature>
<dbReference type="GO" id="GO:0005886">
    <property type="term" value="C:plasma membrane"/>
    <property type="evidence" value="ECO:0007669"/>
    <property type="project" value="UniProtKB-SubCell"/>
</dbReference>
<protein>
    <recommendedName>
        <fullName evidence="4">ABC-2 type transport system permease protein</fullName>
    </recommendedName>
</protein>
<keyword evidence="1" id="KW-0812">Transmembrane</keyword>
<evidence type="ECO:0000313" key="2">
    <source>
        <dbReference type="EMBL" id="ADB53930.1"/>
    </source>
</evidence>
<keyword evidence="1" id="KW-1133">Transmembrane helix</keyword>
<sequence precursor="true">MPELALRTLRSERTALIGWCLSTVALVAVVLAFWPSIDGNDALTRSFSDLPPSVQSAVGLSDLGTPAGYLQGQLFSTLAPLLFLSFAIGRGARAIAGEEERGTMDLLLATPIRRARVVVEQALSIAAGLLLLALAQWLTLVLVGPLFDIGIPAGRFAAATAGSVGLGLLYGGIALCLSAATGRRGLSLGVAAGLAGAGFLYTSIAPFVTALDDHLGFSPFQWAYGDDPVRTGVDWGDLALLTGGGLLFAALAALLFDRRDVR</sequence>
<dbReference type="AlphaFoldDB" id="D3F0J6"/>
<dbReference type="GO" id="GO:0140359">
    <property type="term" value="F:ABC-type transporter activity"/>
    <property type="evidence" value="ECO:0007669"/>
    <property type="project" value="InterPro"/>
</dbReference>
<evidence type="ECO:0000313" key="3">
    <source>
        <dbReference type="Proteomes" id="UP000008229"/>
    </source>
</evidence>
<dbReference type="PANTHER" id="PTHR37305:SF1">
    <property type="entry name" value="MEMBRANE PROTEIN"/>
    <property type="match status" value="1"/>
</dbReference>
<dbReference type="HOGENOM" id="CLU_064090_3_0_11"/>
<feature type="transmembrane region" description="Helical" evidence="1">
    <location>
        <begin position="156"/>
        <end position="179"/>
    </location>
</feature>
<accession>D3F0J6</accession>